<dbReference type="AlphaFoldDB" id="A0A3B1ALP3"/>
<feature type="transmembrane region" description="Helical" evidence="1">
    <location>
        <begin position="163"/>
        <end position="180"/>
    </location>
</feature>
<evidence type="ECO:0000256" key="1">
    <source>
        <dbReference type="SAM" id="Phobius"/>
    </source>
</evidence>
<dbReference type="EMBL" id="UOFU01000198">
    <property type="protein sequence ID" value="VAX00368.1"/>
    <property type="molecule type" value="Genomic_DNA"/>
</dbReference>
<keyword evidence="1" id="KW-0812">Transmembrane</keyword>
<gene>
    <name evidence="2" type="ORF">MNBD_GAMMA20-456</name>
</gene>
<reference evidence="2" key="1">
    <citation type="submission" date="2018-06" db="EMBL/GenBank/DDBJ databases">
        <authorList>
            <person name="Zhirakovskaya E."/>
        </authorList>
    </citation>
    <scope>NUCLEOTIDE SEQUENCE</scope>
</reference>
<sequence>MSLTLRQRLSPARFLRGEGPEAGPVELRQRRVFILPTRQGLLFAVILLLMLIGSINYDASLGYALTFLLAALSVVAMLHTYRNLLGLRVDIGPTEPVFCGETLRVPVTLENPAGQARFAVSLHFVEQKTEQAKVFCEVPADGWVRVELPLPAKRRGRRALPRITLATVFPLGLFRAWAYAEFDARALIYPRPARATPLPKDSAWQTDLSGDCGQGADDFAGLRNYQPGDAPGHVHWKTLARGQGLYTKQFGGDRAEELWLDWQATAGGLEARLSLLTRWVLDADVAHYRYGLRLPNQTLPLAHEPQQRCRCLKALALFDGAASQ</sequence>
<dbReference type="PANTHER" id="PTHR34351">
    <property type="entry name" value="SLR1927 PROTEIN-RELATED"/>
    <property type="match status" value="1"/>
</dbReference>
<evidence type="ECO:0000313" key="2">
    <source>
        <dbReference type="EMBL" id="VAX00368.1"/>
    </source>
</evidence>
<protein>
    <submittedName>
        <fullName evidence="2">Uncharacterized protein</fullName>
    </submittedName>
</protein>
<accession>A0A3B1ALP3</accession>
<name>A0A3B1ALP3_9ZZZZ</name>
<dbReference type="PANTHER" id="PTHR34351:SF1">
    <property type="entry name" value="SLR1927 PROTEIN"/>
    <property type="match status" value="1"/>
</dbReference>
<keyword evidence="1" id="KW-0472">Membrane</keyword>
<feature type="transmembrane region" description="Helical" evidence="1">
    <location>
        <begin position="63"/>
        <end position="81"/>
    </location>
</feature>
<feature type="transmembrane region" description="Helical" evidence="1">
    <location>
        <begin position="40"/>
        <end position="57"/>
    </location>
</feature>
<keyword evidence="1" id="KW-1133">Transmembrane helix</keyword>
<organism evidence="2">
    <name type="scientific">hydrothermal vent metagenome</name>
    <dbReference type="NCBI Taxonomy" id="652676"/>
    <lineage>
        <taxon>unclassified sequences</taxon>
        <taxon>metagenomes</taxon>
        <taxon>ecological metagenomes</taxon>
    </lineage>
</organism>
<proteinExistence type="predicted"/>